<keyword evidence="8" id="KW-1185">Reference proteome</keyword>
<evidence type="ECO:0000313" key="7">
    <source>
        <dbReference type="EMBL" id="MDN8598373.1"/>
    </source>
</evidence>
<dbReference type="InterPro" id="IPR027417">
    <property type="entry name" value="P-loop_NTPase"/>
</dbReference>
<dbReference type="InterPro" id="IPR010524">
    <property type="entry name" value="Sig_transdc_resp-reg_PrpR_N"/>
</dbReference>
<evidence type="ECO:0000259" key="6">
    <source>
        <dbReference type="PROSITE" id="PS50045"/>
    </source>
</evidence>
<dbReference type="InterPro" id="IPR012704">
    <property type="entry name" value="Sig_transdc_resp-reg_PrpR"/>
</dbReference>
<dbReference type="CDD" id="cd00009">
    <property type="entry name" value="AAA"/>
    <property type="match status" value="1"/>
</dbReference>
<dbReference type="Pfam" id="PF02954">
    <property type="entry name" value="HTH_8"/>
    <property type="match status" value="1"/>
</dbReference>
<proteinExistence type="predicted"/>
<dbReference type="InterPro" id="IPR003593">
    <property type="entry name" value="AAA+_ATPase"/>
</dbReference>
<dbReference type="NCBIfam" id="NF011953">
    <property type="entry name" value="PRK15424.1"/>
    <property type="match status" value="1"/>
</dbReference>
<dbReference type="Proteomes" id="UP001174867">
    <property type="component" value="Unassembled WGS sequence"/>
</dbReference>
<name>A0ABT8PPW4_9ENTR</name>
<dbReference type="Pfam" id="PF00158">
    <property type="entry name" value="Sigma54_activat"/>
    <property type="match status" value="1"/>
</dbReference>
<organism evidence="7 8">
    <name type="scientific">Citrobacter enshiensis</name>
    <dbReference type="NCBI Taxonomy" id="2971264"/>
    <lineage>
        <taxon>Bacteria</taxon>
        <taxon>Pseudomonadati</taxon>
        <taxon>Pseudomonadota</taxon>
        <taxon>Gammaproteobacteria</taxon>
        <taxon>Enterobacterales</taxon>
        <taxon>Enterobacteriaceae</taxon>
        <taxon>Citrobacter</taxon>
    </lineage>
</organism>
<accession>A0ABT8PPW4</accession>
<gene>
    <name evidence="7" type="primary">prpR</name>
    <name evidence="7" type="ORF">Q0A17_02925</name>
</gene>
<dbReference type="SUPFAM" id="SSF52540">
    <property type="entry name" value="P-loop containing nucleoside triphosphate hydrolases"/>
    <property type="match status" value="1"/>
</dbReference>
<dbReference type="SUPFAM" id="SSF159800">
    <property type="entry name" value="PrpR receptor domain-like"/>
    <property type="match status" value="1"/>
</dbReference>
<dbReference type="InterPro" id="IPR009057">
    <property type="entry name" value="Homeodomain-like_sf"/>
</dbReference>
<dbReference type="SMART" id="SM00382">
    <property type="entry name" value="AAA"/>
    <property type="match status" value="1"/>
</dbReference>
<sequence>MADTHLPTRVNNDDKPVIWTVSVTRLFELFRDISLEFDHQATITPIQLGFEKAVTYIRKKLASERCDAIIAAGSNGAYLKSRLSIPVILIKPSGFDVLQALAKAGKLTSSIGVVTYQETLPALMAFQKTFKLRLEQRSYITEEDARGQINELKANGTEAVVGAGLITDLAEEAGMTGIFIYSAATVRQAFSDALDMTRLTRRQHRPYASENGLRTRYELGDMHGHSLQMEQVRHTIMLYARSRAPVLIQGETGTGKELAAQAIHREYFTRQGGRSGRRSPPFVAVNCGAIAESLLEAELFGYEEGAFTGSRRGGRAGLFEIAHGGTLFLDEIGEMPLPLQTRLLRVLEEKEVTRVGGHQPIPVDVRVISATHCNLEQQMKQGQFRTDLFYRLSILRLTLPALRERHPDIVPLAEGFLKQSLAALEAPFSESVREGLQQSQAVLLRYGWPGNIRELRNMMERLALFLSVEPQPALDVHFLQRLLPELTVTDEESPVPTSLTAQEVLAQFNGDKTAAARYLGVSRTTFWRRLKE</sequence>
<dbReference type="Gene3D" id="1.10.10.60">
    <property type="entry name" value="Homeodomain-like"/>
    <property type="match status" value="1"/>
</dbReference>
<feature type="domain" description="Sigma-54 factor interaction" evidence="6">
    <location>
        <begin position="222"/>
        <end position="464"/>
    </location>
</feature>
<evidence type="ECO:0000256" key="1">
    <source>
        <dbReference type="ARBA" id="ARBA00022741"/>
    </source>
</evidence>
<dbReference type="SUPFAM" id="SSF46689">
    <property type="entry name" value="Homeodomain-like"/>
    <property type="match status" value="1"/>
</dbReference>
<keyword evidence="4" id="KW-0238">DNA-binding</keyword>
<keyword evidence="2" id="KW-0067">ATP-binding</keyword>
<protein>
    <submittedName>
        <fullName evidence="7">Propionate catabolism operon regulatory protein PrpR</fullName>
    </submittedName>
</protein>
<dbReference type="Pfam" id="PF25601">
    <property type="entry name" value="AAA_lid_14"/>
    <property type="match status" value="1"/>
</dbReference>
<evidence type="ECO:0000256" key="3">
    <source>
        <dbReference type="ARBA" id="ARBA00023015"/>
    </source>
</evidence>
<keyword evidence="3" id="KW-0805">Transcription regulation</keyword>
<evidence type="ECO:0000256" key="5">
    <source>
        <dbReference type="ARBA" id="ARBA00023163"/>
    </source>
</evidence>
<dbReference type="PANTHER" id="PTHR32071:SF81">
    <property type="entry name" value="PROPIONATE CATABOLISM OPERON REGULATORY PROTEIN"/>
    <property type="match status" value="1"/>
</dbReference>
<keyword evidence="5" id="KW-0804">Transcription</keyword>
<dbReference type="Gene3D" id="3.40.50.2300">
    <property type="match status" value="1"/>
</dbReference>
<dbReference type="RefSeq" id="WP_301696696.1">
    <property type="nucleotide sequence ID" value="NZ_JAUJYW010000001.1"/>
</dbReference>
<evidence type="ECO:0000256" key="4">
    <source>
        <dbReference type="ARBA" id="ARBA00023125"/>
    </source>
</evidence>
<dbReference type="InterPro" id="IPR025944">
    <property type="entry name" value="Sigma_54_int_dom_CS"/>
</dbReference>
<evidence type="ECO:0000313" key="8">
    <source>
        <dbReference type="Proteomes" id="UP001174867"/>
    </source>
</evidence>
<dbReference type="EMBL" id="JAUJYW010000001">
    <property type="protein sequence ID" value="MDN8598373.1"/>
    <property type="molecule type" value="Genomic_DNA"/>
</dbReference>
<dbReference type="InterPro" id="IPR025943">
    <property type="entry name" value="Sigma_54_int_dom_ATP-bd_2"/>
</dbReference>
<comment type="caution">
    <text evidence="7">The sequence shown here is derived from an EMBL/GenBank/DDBJ whole genome shotgun (WGS) entry which is preliminary data.</text>
</comment>
<dbReference type="PROSITE" id="PS00688">
    <property type="entry name" value="SIGMA54_INTERACT_3"/>
    <property type="match status" value="1"/>
</dbReference>
<dbReference type="InterPro" id="IPR058031">
    <property type="entry name" value="AAA_lid_NorR"/>
</dbReference>
<dbReference type="InterPro" id="IPR002197">
    <property type="entry name" value="HTH_Fis"/>
</dbReference>
<evidence type="ECO:0000256" key="2">
    <source>
        <dbReference type="ARBA" id="ARBA00022840"/>
    </source>
</evidence>
<reference evidence="7 8" key="1">
    <citation type="submission" date="2023-07" db="EMBL/GenBank/DDBJ databases">
        <title>Citrobacter selenititolerans sp. nov., isolated from seleniferous soil.</title>
        <authorList>
            <person name="Zhang S."/>
            <person name="Li K."/>
            <person name="Peng J."/>
            <person name="Wang H."/>
            <person name="Sun J."/>
            <person name="Guo Y."/>
        </authorList>
    </citation>
    <scope>NUCLEOTIDE SEQUENCE [LARGE SCALE GENOMIC DNA]</scope>
    <source>
        <strain evidence="7 8">S2-9</strain>
    </source>
</reference>
<keyword evidence="1" id="KW-0547">Nucleotide-binding</keyword>
<dbReference type="InterPro" id="IPR002078">
    <property type="entry name" value="Sigma_54_int"/>
</dbReference>
<dbReference type="NCBIfam" id="TIGR02329">
    <property type="entry name" value="propionate_PrpR"/>
    <property type="match status" value="1"/>
</dbReference>
<dbReference type="Gene3D" id="1.20.5.170">
    <property type="match status" value="1"/>
</dbReference>
<dbReference type="Pfam" id="PF06506">
    <property type="entry name" value="PrpR_N"/>
    <property type="match status" value="1"/>
</dbReference>
<dbReference type="Gene3D" id="3.40.50.300">
    <property type="entry name" value="P-loop containing nucleotide triphosphate hydrolases"/>
    <property type="match status" value="1"/>
</dbReference>
<dbReference type="PROSITE" id="PS00676">
    <property type="entry name" value="SIGMA54_INTERACT_2"/>
    <property type="match status" value="1"/>
</dbReference>
<dbReference type="PROSITE" id="PS50045">
    <property type="entry name" value="SIGMA54_INTERACT_4"/>
    <property type="match status" value="1"/>
</dbReference>
<dbReference type="PANTHER" id="PTHR32071">
    <property type="entry name" value="TRANSCRIPTIONAL REGULATORY PROTEIN"/>
    <property type="match status" value="1"/>
</dbReference>
<dbReference type="Gene3D" id="1.10.8.60">
    <property type="match status" value="1"/>
</dbReference>